<feature type="non-terminal residue" evidence="7">
    <location>
        <position position="1"/>
    </location>
</feature>
<keyword evidence="5" id="KW-0067">ATP-binding</keyword>
<evidence type="ECO:0000313" key="7">
    <source>
        <dbReference type="EMBL" id="KAF7056718.1"/>
    </source>
</evidence>
<keyword evidence="4" id="KW-0418">Kinase</keyword>
<dbReference type="GO" id="GO:0004674">
    <property type="term" value="F:protein serine/threonine kinase activity"/>
    <property type="evidence" value="ECO:0007669"/>
    <property type="project" value="UniProtKB-KW"/>
</dbReference>
<proteinExistence type="predicted"/>
<dbReference type="AlphaFoldDB" id="A0A9R1GZL3"/>
<dbReference type="Gene3D" id="1.10.510.10">
    <property type="entry name" value="Transferase(Phosphotransferase) domain 1"/>
    <property type="match status" value="1"/>
</dbReference>
<evidence type="ECO:0000256" key="1">
    <source>
        <dbReference type="ARBA" id="ARBA00022527"/>
    </source>
</evidence>
<keyword evidence="1" id="KW-0723">Serine/threonine-protein kinase</keyword>
<evidence type="ECO:0000256" key="5">
    <source>
        <dbReference type="ARBA" id="ARBA00022840"/>
    </source>
</evidence>
<reference evidence="7" key="2">
    <citation type="submission" date="2020-03" db="EMBL/GenBank/DDBJ databases">
        <title>The second near-complete assembly of the hexaploid bread wheat (Triticum aestivum) genome.</title>
        <authorList>
            <person name="Zimin A.V."/>
            <person name="Puiu D."/>
            <person name="Shumante A."/>
            <person name="Alonge M."/>
            <person name="Salzberg S.L."/>
        </authorList>
    </citation>
    <scope>NUCLEOTIDE SEQUENCE</scope>
    <source>
        <tissue evidence="7">Leaf</tissue>
    </source>
</reference>
<dbReference type="PANTHER" id="PTHR43895">
    <property type="entry name" value="CALCIUM/CALMODULIN-DEPENDENT PROTEIN KINASE KINASE-RELATED"/>
    <property type="match status" value="1"/>
</dbReference>
<dbReference type="Proteomes" id="UP000815260">
    <property type="component" value="Chromosome 5A"/>
</dbReference>
<dbReference type="InterPro" id="IPR008271">
    <property type="entry name" value="Ser/Thr_kinase_AS"/>
</dbReference>
<dbReference type="InterPro" id="IPR011009">
    <property type="entry name" value="Kinase-like_dom_sf"/>
</dbReference>
<evidence type="ECO:0000256" key="2">
    <source>
        <dbReference type="ARBA" id="ARBA00022679"/>
    </source>
</evidence>
<accession>A0A9R1GZL3</accession>
<dbReference type="PANTHER" id="PTHR43895:SF33">
    <property type="entry name" value="PROTEIN KINASE DOMAIN-CONTAINING PROTEIN"/>
    <property type="match status" value="1"/>
</dbReference>
<feature type="non-terminal residue" evidence="7">
    <location>
        <position position="172"/>
    </location>
</feature>
<name>A0A9R1GZL3_WHEAT</name>
<dbReference type="GO" id="GO:0005524">
    <property type="term" value="F:ATP binding"/>
    <property type="evidence" value="ECO:0007669"/>
    <property type="project" value="UniProtKB-KW"/>
</dbReference>
<keyword evidence="2" id="KW-0808">Transferase</keyword>
<comment type="caution">
    <text evidence="7">The sequence shown here is derived from an EMBL/GenBank/DDBJ whole genome shotgun (WGS) entry which is preliminary data.</text>
</comment>
<evidence type="ECO:0000256" key="3">
    <source>
        <dbReference type="ARBA" id="ARBA00022741"/>
    </source>
</evidence>
<dbReference type="InterPro" id="IPR000719">
    <property type="entry name" value="Prot_kinase_dom"/>
</dbReference>
<dbReference type="PROSITE" id="PS00108">
    <property type="entry name" value="PROTEIN_KINASE_ST"/>
    <property type="match status" value="1"/>
</dbReference>
<feature type="domain" description="Protein kinase" evidence="6">
    <location>
        <begin position="1"/>
        <end position="162"/>
    </location>
</feature>
<dbReference type="OrthoDB" id="193931at2759"/>
<keyword evidence="3" id="KW-0547">Nucleotide-binding</keyword>
<dbReference type="EMBL" id="CM022223">
    <property type="protein sequence ID" value="KAF7056718.1"/>
    <property type="molecule type" value="Genomic_DNA"/>
</dbReference>
<organism evidence="7">
    <name type="scientific">Triticum aestivum</name>
    <name type="common">Wheat</name>
    <dbReference type="NCBI Taxonomy" id="4565"/>
    <lineage>
        <taxon>Eukaryota</taxon>
        <taxon>Viridiplantae</taxon>
        <taxon>Streptophyta</taxon>
        <taxon>Embryophyta</taxon>
        <taxon>Tracheophyta</taxon>
        <taxon>Spermatophyta</taxon>
        <taxon>Magnoliopsida</taxon>
        <taxon>Liliopsida</taxon>
        <taxon>Poales</taxon>
        <taxon>Poaceae</taxon>
        <taxon>BOP clade</taxon>
        <taxon>Pooideae</taxon>
        <taxon>Triticodae</taxon>
        <taxon>Triticeae</taxon>
        <taxon>Triticinae</taxon>
        <taxon>Triticum</taxon>
    </lineage>
</organism>
<gene>
    <name evidence="7" type="ORF">CFC21_064098</name>
</gene>
<dbReference type="Pfam" id="PF00069">
    <property type="entry name" value="Pkinase"/>
    <property type="match status" value="1"/>
</dbReference>
<reference evidence="7" key="1">
    <citation type="journal article" date="2017" name="Gigascience">
        <title>The first near-complete assembly of the hexaploid bread wheat genome, Triticum aestivum.</title>
        <authorList>
            <person name="Zimin A.V."/>
            <person name="Puiu D."/>
            <person name="Hall R."/>
            <person name="Kingan S."/>
            <person name="Clavijo B.J."/>
            <person name="Salzberg S.L."/>
        </authorList>
    </citation>
    <scope>NUCLEOTIDE SEQUENCE</scope>
    <source>
        <tissue evidence="7">Leaf</tissue>
    </source>
</reference>
<protein>
    <recommendedName>
        <fullName evidence="6">Protein kinase domain-containing protein</fullName>
    </recommendedName>
</protein>
<evidence type="ECO:0000256" key="4">
    <source>
        <dbReference type="ARBA" id="ARBA00022777"/>
    </source>
</evidence>
<dbReference type="SMART" id="SM00220">
    <property type="entry name" value="S_TKc"/>
    <property type="match status" value="1"/>
</dbReference>
<sequence length="172" mass="18993">LPERAARRVFLQLVSAIIYRHVRGVTHRDVKQRNVLLNADGNLKVCDFGLAALPESHRDNGRLHTTCGTPAFAAPEVLYRKGYDGVKPDACSCGVILYVLLAGRLPAVRRLQHHQDVQEGAPPRVHAPGVVSPPTLRLVSRLLHPNPATRLTVAELSSHPWFKRSLSLDSQL</sequence>
<dbReference type="PROSITE" id="PS50011">
    <property type="entry name" value="PROTEIN_KINASE_DOM"/>
    <property type="match status" value="1"/>
</dbReference>
<evidence type="ECO:0000259" key="6">
    <source>
        <dbReference type="PROSITE" id="PS50011"/>
    </source>
</evidence>
<dbReference type="SUPFAM" id="SSF56112">
    <property type="entry name" value="Protein kinase-like (PK-like)"/>
    <property type="match status" value="1"/>
</dbReference>